<keyword evidence="3" id="KW-0347">Helicase</keyword>
<accession>A0ABT6FLM2</accession>
<evidence type="ECO:0000256" key="1">
    <source>
        <dbReference type="SAM" id="MobiDB-lite"/>
    </source>
</evidence>
<dbReference type="PRINTS" id="PR00507">
    <property type="entry name" value="N12N6MTFRASE"/>
</dbReference>
<dbReference type="Gene3D" id="3.40.50.300">
    <property type="entry name" value="P-loop containing nucleotide triphosphate hydrolases"/>
    <property type="match status" value="2"/>
</dbReference>
<dbReference type="GO" id="GO:0004386">
    <property type="term" value="F:helicase activity"/>
    <property type="evidence" value="ECO:0007669"/>
    <property type="project" value="UniProtKB-KW"/>
</dbReference>
<dbReference type="SUPFAM" id="SSF53335">
    <property type="entry name" value="S-adenosyl-L-methionine-dependent methyltransferases"/>
    <property type="match status" value="1"/>
</dbReference>
<protein>
    <submittedName>
        <fullName evidence="3">DEAD/DEAH box helicase family protein</fullName>
    </submittedName>
</protein>
<gene>
    <name evidence="3" type="ORF">PZE19_32345</name>
</gene>
<dbReference type="InterPro" id="IPR014001">
    <property type="entry name" value="Helicase_ATP-bd"/>
</dbReference>
<evidence type="ECO:0000313" key="3">
    <source>
        <dbReference type="EMBL" id="MDG3008480.1"/>
    </source>
</evidence>
<keyword evidence="4" id="KW-1185">Reference proteome</keyword>
<feature type="region of interest" description="Disordered" evidence="1">
    <location>
        <begin position="1658"/>
        <end position="1717"/>
    </location>
</feature>
<keyword evidence="3" id="KW-0547">Nucleotide-binding</keyword>
<feature type="region of interest" description="Disordered" evidence="1">
    <location>
        <begin position="1"/>
        <end position="60"/>
    </location>
</feature>
<dbReference type="Proteomes" id="UP001216907">
    <property type="component" value="Unassembled WGS sequence"/>
</dbReference>
<keyword evidence="3" id="KW-0067">ATP-binding</keyword>
<feature type="compositionally biased region" description="Basic and acidic residues" evidence="1">
    <location>
        <begin position="35"/>
        <end position="48"/>
    </location>
</feature>
<dbReference type="SUPFAM" id="SSF52540">
    <property type="entry name" value="P-loop containing nucleoside triphosphate hydrolases"/>
    <property type="match status" value="2"/>
</dbReference>
<dbReference type="Gene3D" id="3.40.50.150">
    <property type="entry name" value="Vaccinia Virus protein VP39"/>
    <property type="match status" value="1"/>
</dbReference>
<dbReference type="PROSITE" id="PS00092">
    <property type="entry name" value="N6_MTASE"/>
    <property type="match status" value="1"/>
</dbReference>
<name>A0ABT6FLM2_9BACT</name>
<comment type="caution">
    <text evidence="3">The sequence shown here is derived from an EMBL/GenBank/DDBJ whole genome shotgun (WGS) entry which is preliminary data.</text>
</comment>
<dbReference type="CDD" id="cd02440">
    <property type="entry name" value="AdoMet_MTases"/>
    <property type="match status" value="1"/>
</dbReference>
<dbReference type="PANTHER" id="PTHR41313">
    <property type="entry name" value="ADENINE-SPECIFIC METHYLTRANSFERASE"/>
    <property type="match status" value="1"/>
</dbReference>
<dbReference type="InterPro" id="IPR052933">
    <property type="entry name" value="DNA_Protect_Modify"/>
</dbReference>
<keyword evidence="3" id="KW-0378">Hydrolase</keyword>
<dbReference type="InterPro" id="IPR002052">
    <property type="entry name" value="DNA_methylase_N6_adenine_CS"/>
</dbReference>
<feature type="domain" description="Helicase ATP-binding" evidence="2">
    <location>
        <begin position="831"/>
        <end position="1105"/>
    </location>
</feature>
<dbReference type="SMART" id="SM00487">
    <property type="entry name" value="DEXDc"/>
    <property type="match status" value="1"/>
</dbReference>
<dbReference type="Pfam" id="PF04851">
    <property type="entry name" value="ResIII"/>
    <property type="match status" value="1"/>
</dbReference>
<dbReference type="InterPro" id="IPR006935">
    <property type="entry name" value="Helicase/UvrB_N"/>
</dbReference>
<sequence length="1754" mass="192569">MLAFFDAVAPPRPALPPEEIAPSNLGDLVPPPRPKPVDAGDEAADHEPGPPPARPAGGEKAKALDVLEAVRTLGRIERERRLPDQVERRTLARFGGFGPVALSLFPDPVTGSYKSPAWEALGEELVSLLTAEQYESAKRTTFNAFYTSPVVVAAMFAALERLGVPKGAAVLEPGCGSGRFMGLAPAGMRFLGVELDGVSGRIARALHPGHDIRIENFRDTKLPEGSLDAVVGNPPFADVKFEYAKMRLSLHDYFFAKSLDALKPGGVLALVTTHYSLDKRNAEAREHLAARADFLGAVRLPSDAFKQEGTSVVTDIVFLRRRPPEGPPDHADPAWLEVGTLEVEGAEVGVNRYFLNHPEMVLGDWSRKDRLYGGGDGYSVVANGDLGEQLRLAVERLPRFEPSIPAAKPRAATFTPPAPPTPTLDHIVEGSFFLGPDRSIRQSAGGRGVAVCYGGTTLRADGTLVGRRLAALIELRDHARNVLKSQNEGRPEPERDEARRQLNRAYDRFAAAYGPINKTTFGETAGGVSVRRMPNLAKFREDPDAMLVMSLEHYDEASGTASPAAIMQKDVVGKRPPVTAVRSAEEGLLVSLDHKGKVDLAYIVELYGVAQERAVEELGDLIYRDPATLGWETADAYLSGEVRTKLARAELAGPEYARNVASLRAVQPEDVLPGDIDANLGAPWIPESDLEAFAAHLFGVEPKCVRVGHLVKDAVWSVDYDYQVERTVAATADFGTARANGTLLLELALNLKTPLVQDTVQTPDGEARVVNQEETLAAREKQKRIKERFRSWTFADPERTERLVRIYNDTYNNLRPRLFDGSHLDFPGMNRTITLDRHQEDAVWRGMSGGNTLLAHAVGAGKTYTMAATGMKMRAAGLLKKPMYVVPNHMLEQFAREFMQLYPNARLLIAAKDDLARERRKVLTAKMASGEWDGVIVTHSSFERIGMSRGFQARFLREQIAEYDQLLRDSARGDASRVHRNLTKAIEKQKARREARLKELLAEEKKDDGLVFDELGVDHLFVDEAHYFKNLETPTKMERVAGIQTGGSERAFDLFMKGRYLHENHPGHGLVFATGTPISNTMVEMYTMQRFLDPEGLSRRGIEHFDAWAATFGEVVDVMEISPDGASLRPRSRFARFINLPELQQMFRAFSDVQTAEMLDLPRPRLAGGKAEIVACPMSDEQRGVQQHLVARYERIRSQKVDPREDNALAITTDGRKLALEARLIASRAQDFPASKVNAAVANIESIWRATAHNRGTQLVFCDMGVHPTPWGYSAYGDLVAKLAACGVPRDQMAAVGDADTDAKTQVLFEKVRNGSVRVLIGSTQKMGTGTNVQRRLVALHHLDAPWKPAEVEQREGRILRQGNLNEEVQIFRYVTEGSFDAYMWQALETKARFIAQVVTGESGSRRAEDVGGQELSYAEVKAIASGNPAVLTLAEADAELQRLSTLRKHHADEQFLARRNLRDLPETVARHAKRLADLTADLATLARHADDPVTVDGRQCRRDEVQAVLGRRLDSTPELVPRTRRFPLGVYRGLRFGMVVHPESGPEVYLEGAAVRHASLSRDSHGPRAVMNAVERLAAGTEGQRASAQSELALAEGQRRDYQDRLGRPFRHDAYFAELAGLRDLLKVALAGTPPDPDAAPLPTAGELAERVQVLKESQSLDATPPPSRGARTSTGERPVTARIRGRRGVVVPGGTEDEAEARVEPVASGGTTEPSPVAAVLAGTAASSPLPARAPAMLEVRDRGRLKQKRLF</sequence>
<dbReference type="RefSeq" id="WP_277864798.1">
    <property type="nucleotide sequence ID" value="NZ_JARRAG010000007.1"/>
</dbReference>
<evidence type="ECO:0000259" key="2">
    <source>
        <dbReference type="SMART" id="SM00487"/>
    </source>
</evidence>
<dbReference type="InterPro" id="IPR029063">
    <property type="entry name" value="SAM-dependent_MTases_sf"/>
</dbReference>
<proteinExistence type="predicted"/>
<dbReference type="InterPro" id="IPR027417">
    <property type="entry name" value="P-loop_NTPase"/>
</dbReference>
<dbReference type="PANTHER" id="PTHR41313:SF1">
    <property type="entry name" value="DNA METHYLASE ADENINE-SPECIFIC DOMAIN-CONTAINING PROTEIN"/>
    <property type="match status" value="1"/>
</dbReference>
<organism evidence="3 4">
    <name type="scientific">Paludisphaera mucosa</name>
    <dbReference type="NCBI Taxonomy" id="3030827"/>
    <lineage>
        <taxon>Bacteria</taxon>
        <taxon>Pseudomonadati</taxon>
        <taxon>Planctomycetota</taxon>
        <taxon>Planctomycetia</taxon>
        <taxon>Isosphaerales</taxon>
        <taxon>Isosphaeraceae</taxon>
        <taxon>Paludisphaera</taxon>
    </lineage>
</organism>
<dbReference type="EMBL" id="JARRAG010000007">
    <property type="protein sequence ID" value="MDG3008480.1"/>
    <property type="molecule type" value="Genomic_DNA"/>
</dbReference>
<reference evidence="3 4" key="1">
    <citation type="submission" date="2023-03" db="EMBL/GenBank/DDBJ databases">
        <title>Paludisphaera mucosa sp. nov. a novel planctomycete from northern fen.</title>
        <authorList>
            <person name="Ivanova A."/>
        </authorList>
    </citation>
    <scope>NUCLEOTIDE SEQUENCE [LARGE SCALE GENOMIC DNA]</scope>
    <source>
        <strain evidence="3 4">Pla2</strain>
    </source>
</reference>
<evidence type="ECO:0000313" key="4">
    <source>
        <dbReference type="Proteomes" id="UP001216907"/>
    </source>
</evidence>